<dbReference type="RefSeq" id="WP_211913102.1">
    <property type="nucleotide sequence ID" value="NZ_CP036498.1"/>
</dbReference>
<dbReference type="EMBL" id="CP036498">
    <property type="protein sequence ID" value="QUS39557.1"/>
    <property type="molecule type" value="Genomic_DNA"/>
</dbReference>
<name>A0ABX8A7X3_9BRAD</name>
<keyword evidence="1" id="KW-1133">Transmembrane helix</keyword>
<evidence type="ECO:0000256" key="1">
    <source>
        <dbReference type="SAM" id="Phobius"/>
    </source>
</evidence>
<dbReference type="Proteomes" id="UP000682843">
    <property type="component" value="Chromosome"/>
</dbReference>
<evidence type="ECO:0000313" key="3">
    <source>
        <dbReference type="Proteomes" id="UP000682843"/>
    </source>
</evidence>
<gene>
    <name evidence="2" type="ORF">RPMA_12455</name>
</gene>
<evidence type="ECO:0000313" key="2">
    <source>
        <dbReference type="EMBL" id="QUS39557.1"/>
    </source>
</evidence>
<dbReference type="InterPro" id="IPR056919">
    <property type="entry name" value="Phage_TAC_18"/>
</dbReference>
<keyword evidence="1" id="KW-0472">Membrane</keyword>
<reference evidence="2 3" key="1">
    <citation type="submission" date="2019-02" db="EMBL/GenBank/DDBJ databases">
        <title>Emended description of the genus Rhodopseudomonas and description of Rhodopseudomonas albus sp. nov., a non-phototrophic, heavy-metal-tolerant bacterium isolated from garden soil.</title>
        <authorList>
            <person name="Bao Z."/>
            <person name="Cao W.W."/>
            <person name="Sato Y."/>
            <person name="Nishizawa T."/>
            <person name="Zhao J."/>
            <person name="Guo Y."/>
            <person name="Ohta H."/>
        </authorList>
    </citation>
    <scope>NUCLEOTIDE SEQUENCE [LARGE SCALE GENOMIC DNA]</scope>
    <source>
        <strain evidence="2 3">SK50-23</strain>
    </source>
</reference>
<proteinExistence type="predicted"/>
<organism evidence="2 3">
    <name type="scientific">Tardiphaga alba</name>
    <dbReference type="NCBI Taxonomy" id="340268"/>
    <lineage>
        <taxon>Bacteria</taxon>
        <taxon>Pseudomonadati</taxon>
        <taxon>Pseudomonadota</taxon>
        <taxon>Alphaproteobacteria</taxon>
        <taxon>Hyphomicrobiales</taxon>
        <taxon>Nitrobacteraceae</taxon>
        <taxon>Tardiphaga</taxon>
    </lineage>
</organism>
<feature type="transmembrane region" description="Helical" evidence="1">
    <location>
        <begin position="12"/>
        <end position="37"/>
    </location>
</feature>
<keyword evidence="3" id="KW-1185">Reference proteome</keyword>
<sequence length="80" mass="9025">MPEGPEPPALLLYLWEWFFEISMGLAISGMAPPVVTWEGLAAWRMQMGIELEPWEARTIVRLGYLRAAVLSEEKPKPPAT</sequence>
<keyword evidence="1" id="KW-0812">Transmembrane</keyword>
<protein>
    <submittedName>
        <fullName evidence="2">Uncharacterized protein</fullName>
    </submittedName>
</protein>
<dbReference type="Pfam" id="PF23812">
    <property type="entry name" value="Phage_TAC_18"/>
    <property type="match status" value="1"/>
</dbReference>
<accession>A0ABX8A7X3</accession>